<dbReference type="InterPro" id="IPR018060">
    <property type="entry name" value="HTH_AraC"/>
</dbReference>
<evidence type="ECO:0000256" key="10">
    <source>
        <dbReference type="ARBA" id="ARBA00023163"/>
    </source>
</evidence>
<dbReference type="Pfam" id="PF02805">
    <property type="entry name" value="Ada_Zn_binding"/>
    <property type="match status" value="1"/>
</dbReference>
<keyword evidence="2 13" id="KW-0489">Methyltransferase</keyword>
<protein>
    <submittedName>
        <fullName evidence="13">Methylphosphotriester-DNA--protein-cysteine methyltransferase family protein</fullName>
    </submittedName>
</protein>
<accession>A0A7X0ST78</accession>
<evidence type="ECO:0000256" key="2">
    <source>
        <dbReference type="ARBA" id="ARBA00022603"/>
    </source>
</evidence>
<evidence type="ECO:0000256" key="9">
    <source>
        <dbReference type="ARBA" id="ARBA00023159"/>
    </source>
</evidence>
<evidence type="ECO:0000256" key="1">
    <source>
        <dbReference type="ARBA" id="ARBA00001947"/>
    </source>
</evidence>
<evidence type="ECO:0000256" key="6">
    <source>
        <dbReference type="ARBA" id="ARBA00022833"/>
    </source>
</evidence>
<evidence type="ECO:0000256" key="8">
    <source>
        <dbReference type="ARBA" id="ARBA00023125"/>
    </source>
</evidence>
<comment type="cofactor">
    <cofactor evidence="1">
        <name>Zn(2+)</name>
        <dbReference type="ChEBI" id="CHEBI:29105"/>
    </cofactor>
</comment>
<evidence type="ECO:0000313" key="14">
    <source>
        <dbReference type="Proteomes" id="UP000564644"/>
    </source>
</evidence>
<dbReference type="InterPro" id="IPR009057">
    <property type="entry name" value="Homeodomain-like_sf"/>
</dbReference>
<dbReference type="InterPro" id="IPR004026">
    <property type="entry name" value="Ada_DNA_repair_Zn-bd"/>
</dbReference>
<keyword evidence="5" id="KW-0227">DNA damage</keyword>
<dbReference type="InterPro" id="IPR016220">
    <property type="entry name" value="Me-P-triester_DNA_alkyl-Trfase"/>
</dbReference>
<dbReference type="PIRSF" id="PIRSF000408">
    <property type="entry name" value="Alkyltransferas_AdaA"/>
    <property type="match status" value="1"/>
</dbReference>
<keyword evidence="8" id="KW-0238">DNA-binding</keyword>
<dbReference type="GO" id="GO:0043565">
    <property type="term" value="F:sequence-specific DNA binding"/>
    <property type="evidence" value="ECO:0007669"/>
    <property type="project" value="InterPro"/>
</dbReference>
<keyword evidence="11" id="KW-0234">DNA repair</keyword>
<reference evidence="13 14" key="1">
    <citation type="submission" date="2020-08" db="EMBL/GenBank/DDBJ databases">
        <title>Cohnella phylogeny.</title>
        <authorList>
            <person name="Dunlap C."/>
        </authorList>
    </citation>
    <scope>NUCLEOTIDE SEQUENCE [LARGE SCALE GENOMIC DNA]</scope>
    <source>
        <strain evidence="13 14">CBP 2801</strain>
    </source>
</reference>
<comment type="caution">
    <text evidence="13">The sequence shown here is derived from an EMBL/GenBank/DDBJ whole genome shotgun (WGS) entry which is preliminary data.</text>
</comment>
<dbReference type="Proteomes" id="UP000564644">
    <property type="component" value="Unassembled WGS sequence"/>
</dbReference>
<keyword evidence="9" id="KW-0010">Activator</keyword>
<dbReference type="PROSITE" id="PS01124">
    <property type="entry name" value="HTH_ARAC_FAMILY_2"/>
    <property type="match status" value="1"/>
</dbReference>
<dbReference type="Gene3D" id="3.40.10.10">
    <property type="entry name" value="DNA Methylphosphotriester Repair Domain"/>
    <property type="match status" value="1"/>
</dbReference>
<evidence type="ECO:0000313" key="13">
    <source>
        <dbReference type="EMBL" id="MBB6735665.1"/>
    </source>
</evidence>
<dbReference type="SUPFAM" id="SSF46689">
    <property type="entry name" value="Homeodomain-like"/>
    <property type="match status" value="2"/>
</dbReference>
<dbReference type="SUPFAM" id="SSF57884">
    <property type="entry name" value="Ada DNA repair protein, N-terminal domain (N-Ada 10)"/>
    <property type="match status" value="1"/>
</dbReference>
<dbReference type="Pfam" id="PF12833">
    <property type="entry name" value="HTH_18"/>
    <property type="match status" value="1"/>
</dbReference>
<dbReference type="Gene3D" id="1.10.10.60">
    <property type="entry name" value="Homeodomain-like"/>
    <property type="match status" value="2"/>
</dbReference>
<evidence type="ECO:0000256" key="3">
    <source>
        <dbReference type="ARBA" id="ARBA00022679"/>
    </source>
</evidence>
<keyword evidence="10" id="KW-0804">Transcription</keyword>
<sequence>MKEREFNGAEPDTVPDDEQWRAIVSNDESCNGKFFYAVKTTGIFCRPSCKSKEPRRENVVLFDRTEQALAGGFRPCKRCKPTGETLPDAEWVTQMTSYIDRHYAEPITLQSLADQFHGSPYHLQRIFKKVQGATPVAYVQRTRAARAAELLSRTDRPIAQIGAEVGISSAPYFITLFKSVHGCTPAAYRRRFDRPHNEEEINHASARSDDLLG</sequence>
<keyword evidence="7" id="KW-0805">Transcription regulation</keyword>
<keyword evidence="14" id="KW-1185">Reference proteome</keyword>
<dbReference type="PANTHER" id="PTHR43280:SF28">
    <property type="entry name" value="HTH-TYPE TRANSCRIPTIONAL ACTIVATOR RHAS"/>
    <property type="match status" value="1"/>
</dbReference>
<dbReference type="AlphaFoldDB" id="A0A7X0ST78"/>
<gene>
    <name evidence="13" type="ORF">H7C18_32615</name>
</gene>
<dbReference type="GO" id="GO:0008270">
    <property type="term" value="F:zinc ion binding"/>
    <property type="evidence" value="ECO:0007669"/>
    <property type="project" value="InterPro"/>
</dbReference>
<evidence type="ECO:0000256" key="5">
    <source>
        <dbReference type="ARBA" id="ARBA00022763"/>
    </source>
</evidence>
<evidence type="ECO:0000256" key="7">
    <source>
        <dbReference type="ARBA" id="ARBA00023015"/>
    </source>
</evidence>
<evidence type="ECO:0000256" key="11">
    <source>
        <dbReference type="ARBA" id="ARBA00023204"/>
    </source>
</evidence>
<dbReference type="GO" id="GO:0003700">
    <property type="term" value="F:DNA-binding transcription factor activity"/>
    <property type="evidence" value="ECO:0007669"/>
    <property type="project" value="InterPro"/>
</dbReference>
<dbReference type="GO" id="GO:0008168">
    <property type="term" value="F:methyltransferase activity"/>
    <property type="evidence" value="ECO:0007669"/>
    <property type="project" value="UniProtKB-KW"/>
</dbReference>
<proteinExistence type="predicted"/>
<evidence type="ECO:0000259" key="12">
    <source>
        <dbReference type="PROSITE" id="PS01124"/>
    </source>
</evidence>
<keyword evidence="3 13" id="KW-0808">Transferase</keyword>
<feature type="domain" description="HTH araC/xylS-type" evidence="12">
    <location>
        <begin position="93"/>
        <end position="191"/>
    </location>
</feature>
<dbReference type="InterPro" id="IPR018062">
    <property type="entry name" value="HTH_AraC-typ_CS"/>
</dbReference>
<keyword evidence="6" id="KW-0862">Zinc</keyword>
<dbReference type="PROSITE" id="PS00041">
    <property type="entry name" value="HTH_ARAC_FAMILY_1"/>
    <property type="match status" value="1"/>
</dbReference>
<name>A0A7X0ST78_9BACL</name>
<dbReference type="InterPro" id="IPR035451">
    <property type="entry name" value="Ada-like_dom_sf"/>
</dbReference>
<organism evidence="13 14">
    <name type="scientific">Cohnella zeiphila</name>
    <dbReference type="NCBI Taxonomy" id="2761120"/>
    <lineage>
        <taxon>Bacteria</taxon>
        <taxon>Bacillati</taxon>
        <taxon>Bacillota</taxon>
        <taxon>Bacilli</taxon>
        <taxon>Bacillales</taxon>
        <taxon>Paenibacillaceae</taxon>
        <taxon>Cohnella</taxon>
    </lineage>
</organism>
<keyword evidence="4" id="KW-0479">Metal-binding</keyword>
<dbReference type="EMBL" id="JACJVO010000052">
    <property type="protein sequence ID" value="MBB6735665.1"/>
    <property type="molecule type" value="Genomic_DNA"/>
</dbReference>
<dbReference type="SMART" id="SM00342">
    <property type="entry name" value="HTH_ARAC"/>
    <property type="match status" value="1"/>
</dbReference>
<evidence type="ECO:0000256" key="4">
    <source>
        <dbReference type="ARBA" id="ARBA00022723"/>
    </source>
</evidence>
<dbReference type="PANTHER" id="PTHR43280">
    <property type="entry name" value="ARAC-FAMILY TRANSCRIPTIONAL REGULATOR"/>
    <property type="match status" value="1"/>
</dbReference>
<dbReference type="GO" id="GO:0032259">
    <property type="term" value="P:methylation"/>
    <property type="evidence" value="ECO:0007669"/>
    <property type="project" value="UniProtKB-KW"/>
</dbReference>
<dbReference type="RefSeq" id="WP_185133317.1">
    <property type="nucleotide sequence ID" value="NZ_JACJVO010000052.1"/>
</dbReference>
<dbReference type="GO" id="GO:0006281">
    <property type="term" value="P:DNA repair"/>
    <property type="evidence" value="ECO:0007669"/>
    <property type="project" value="UniProtKB-KW"/>
</dbReference>